<dbReference type="InterPro" id="IPR001360">
    <property type="entry name" value="Glyco_hydro_1"/>
</dbReference>
<dbReference type="InterPro" id="IPR018120">
    <property type="entry name" value="Glyco_hydro_1_AS"/>
</dbReference>
<feature type="active site" description="Nucleophile" evidence="4">
    <location>
        <position position="384"/>
    </location>
</feature>
<dbReference type="InterPro" id="IPR017853">
    <property type="entry name" value="GH"/>
</dbReference>
<evidence type="ECO:0000256" key="5">
    <source>
        <dbReference type="RuleBase" id="RU003690"/>
    </source>
</evidence>
<dbReference type="PROSITE" id="PS00653">
    <property type="entry name" value="GLYCOSYL_HYDROL_F1_2"/>
    <property type="match status" value="1"/>
</dbReference>
<evidence type="ECO:0000313" key="7">
    <source>
        <dbReference type="EMBL" id="MBO0439625.1"/>
    </source>
</evidence>
<dbReference type="PROSITE" id="PS00572">
    <property type="entry name" value="GLYCOSYL_HYDROL_F1_1"/>
    <property type="match status" value="1"/>
</dbReference>
<reference evidence="7 8" key="1">
    <citation type="submission" date="2021-03" db="EMBL/GenBank/DDBJ databases">
        <title>Enterococcal diversity collection.</title>
        <authorList>
            <person name="Gilmore M.S."/>
            <person name="Schwartzman J."/>
            <person name="Van Tyne D."/>
            <person name="Martin M."/>
            <person name="Earl A.M."/>
            <person name="Manson A.L."/>
            <person name="Straub T."/>
            <person name="Salamzade R."/>
            <person name="Saavedra J."/>
            <person name="Lebreton F."/>
            <person name="Prichula J."/>
            <person name="Schaufler K."/>
            <person name="Gaca A."/>
            <person name="Sgardioli B."/>
            <person name="Wagenaar J."/>
            <person name="Strong T."/>
        </authorList>
    </citation>
    <scope>NUCLEOTIDE SEQUENCE [LARGE SCALE GENOMIC DNA]</scope>
    <source>
        <strain evidence="7 8">DIV0869a</strain>
    </source>
</reference>
<evidence type="ECO:0000256" key="1">
    <source>
        <dbReference type="ARBA" id="ARBA00010838"/>
    </source>
</evidence>
<name>A0ABS3GXS0_9ENTE</name>
<dbReference type="PRINTS" id="PR00131">
    <property type="entry name" value="GLHYDRLASE1"/>
</dbReference>
<dbReference type="Proteomes" id="UP000664632">
    <property type="component" value="Unassembled WGS sequence"/>
</dbReference>
<dbReference type="SUPFAM" id="SSF51445">
    <property type="entry name" value="(Trans)glycosidases"/>
    <property type="match status" value="1"/>
</dbReference>
<sequence length="485" mass="55236">MDEKKFPQGFLWGGATAANQIEGATREDGKGWTTSDTSKYIEDPKKRMQQMLAPMTTQKVQEALEDTDGFYPKRTGIDFYHRYKEDIALLAEMGFKTFRFSISWARIFPEGDNEQPNEAGLQFYEAVIDELLKYHIEPLVTLSHYDFPLVLSFKQNGWSSRKTIAAFEKYAETVFTRFKGKVKYWISFNEMNVISMTGYLSGGILADKLTETQDSNQVNFQAAHHQMVAAAKATALLHKIDPEAKMGCMIVRFENYPETTNPETVLSSLKSDQENFLFTDVLMKGYYPSFSKRLFKEKGVSINSTQEDKELLAANTADFFSFSYYMSGIIAENEGEETAGNILASKENPYLDKSEWGWQIDPVGLRISLNKIYDRYQKPIFIVENGLGAKDTLTIDHQVNDEYRINYLRAHIEQIAEAISDGVDIIGYTPWGCIDLVSASGNEMSKRYGFIYVDLDDDGKGSLKRYKKASFDWYKNVISSNGEIV</sequence>
<dbReference type="InterPro" id="IPR033132">
    <property type="entry name" value="GH_1_N_CS"/>
</dbReference>
<organism evidence="7 8">
    <name type="scientific">Candidatus Enterococcus ikei</name>
    <dbReference type="NCBI Taxonomy" id="2815326"/>
    <lineage>
        <taxon>Bacteria</taxon>
        <taxon>Bacillati</taxon>
        <taxon>Bacillota</taxon>
        <taxon>Bacilli</taxon>
        <taxon>Lactobacillales</taxon>
        <taxon>Enterococcaceae</taxon>
        <taxon>Enterococcus</taxon>
    </lineage>
</organism>
<accession>A0ABS3GXS0</accession>
<dbReference type="Gene3D" id="3.20.20.80">
    <property type="entry name" value="Glycosidases"/>
    <property type="match status" value="1"/>
</dbReference>
<evidence type="ECO:0000256" key="6">
    <source>
        <dbReference type="RuleBase" id="RU004468"/>
    </source>
</evidence>
<evidence type="ECO:0000313" key="8">
    <source>
        <dbReference type="Proteomes" id="UP000664632"/>
    </source>
</evidence>
<evidence type="ECO:0000256" key="3">
    <source>
        <dbReference type="ARBA" id="ARBA00023295"/>
    </source>
</evidence>
<dbReference type="PANTHER" id="PTHR10353:SF122">
    <property type="entry name" value="6-PHOSPHO-BETA-GLUCOSIDASE ASCB-RELATED"/>
    <property type="match status" value="1"/>
</dbReference>
<protein>
    <submittedName>
        <fullName evidence="7">Family 1 glycosylhydrolase</fullName>
    </submittedName>
</protein>
<gene>
    <name evidence="7" type="ORF">JZO69_04595</name>
</gene>
<keyword evidence="8" id="KW-1185">Reference proteome</keyword>
<dbReference type="EMBL" id="JAFLWD010000009">
    <property type="protein sequence ID" value="MBO0439625.1"/>
    <property type="molecule type" value="Genomic_DNA"/>
</dbReference>
<keyword evidence="3 6" id="KW-0326">Glycosidase</keyword>
<evidence type="ECO:0000256" key="2">
    <source>
        <dbReference type="ARBA" id="ARBA00022801"/>
    </source>
</evidence>
<comment type="similarity">
    <text evidence="1 5">Belongs to the glycosyl hydrolase 1 family.</text>
</comment>
<keyword evidence="2 6" id="KW-0378">Hydrolase</keyword>
<dbReference type="RefSeq" id="WP_207111712.1">
    <property type="nucleotide sequence ID" value="NZ_JAFLWD010000009.1"/>
</dbReference>
<proteinExistence type="inferred from homology"/>
<dbReference type="Pfam" id="PF00232">
    <property type="entry name" value="Glyco_hydro_1"/>
    <property type="match status" value="1"/>
</dbReference>
<dbReference type="PANTHER" id="PTHR10353">
    <property type="entry name" value="GLYCOSYL HYDROLASE"/>
    <property type="match status" value="1"/>
</dbReference>
<evidence type="ECO:0000256" key="4">
    <source>
        <dbReference type="PROSITE-ProRule" id="PRU10055"/>
    </source>
</evidence>
<comment type="caution">
    <text evidence="7">The sequence shown here is derived from an EMBL/GenBank/DDBJ whole genome shotgun (WGS) entry which is preliminary data.</text>
</comment>